<organism evidence="1 2">
    <name type="scientific">Melia azedarach</name>
    <name type="common">Chinaberry tree</name>
    <dbReference type="NCBI Taxonomy" id="155640"/>
    <lineage>
        <taxon>Eukaryota</taxon>
        <taxon>Viridiplantae</taxon>
        <taxon>Streptophyta</taxon>
        <taxon>Embryophyta</taxon>
        <taxon>Tracheophyta</taxon>
        <taxon>Spermatophyta</taxon>
        <taxon>Magnoliopsida</taxon>
        <taxon>eudicotyledons</taxon>
        <taxon>Gunneridae</taxon>
        <taxon>Pentapetalae</taxon>
        <taxon>rosids</taxon>
        <taxon>malvids</taxon>
        <taxon>Sapindales</taxon>
        <taxon>Meliaceae</taxon>
        <taxon>Melia</taxon>
    </lineage>
</organism>
<reference evidence="1 2" key="1">
    <citation type="journal article" date="2023" name="Science">
        <title>Complex scaffold remodeling in plant triterpene biosynthesis.</title>
        <authorList>
            <person name="De La Pena R."/>
            <person name="Hodgson H."/>
            <person name="Liu J.C."/>
            <person name="Stephenson M.J."/>
            <person name="Martin A.C."/>
            <person name="Owen C."/>
            <person name="Harkess A."/>
            <person name="Leebens-Mack J."/>
            <person name="Jimenez L.E."/>
            <person name="Osbourn A."/>
            <person name="Sattely E.S."/>
        </authorList>
    </citation>
    <scope>NUCLEOTIDE SEQUENCE [LARGE SCALE GENOMIC DNA]</scope>
    <source>
        <strain evidence="2">cv. JPN11</strain>
        <tissue evidence="1">Leaf</tissue>
    </source>
</reference>
<gene>
    <name evidence="1" type="ORF">OWV82_015656</name>
</gene>
<proteinExistence type="predicted"/>
<evidence type="ECO:0000313" key="1">
    <source>
        <dbReference type="EMBL" id="KAJ4713586.1"/>
    </source>
</evidence>
<keyword evidence="2" id="KW-1185">Reference proteome</keyword>
<protein>
    <submittedName>
        <fullName evidence="1">Homeobox protein knotted-1-like 1</fullName>
    </submittedName>
</protein>
<sequence length="150" mass="17266">MIAAEQKHKKKVMEDKSSSSSSSRNRKEEEIEILKRRISSHPLYGLLLENHMDCLKVTSILNEEGDQGMNIEDKQRYKKPSSSMHSSSELDLDLDQFMEAYCWALRELKEAIKEPQQETLEFIDKMHSQLTELTITNPAPPPNTSSGERD</sequence>
<dbReference type="Proteomes" id="UP001164539">
    <property type="component" value="Chromosome 8"/>
</dbReference>
<evidence type="ECO:0000313" key="2">
    <source>
        <dbReference type="Proteomes" id="UP001164539"/>
    </source>
</evidence>
<name>A0ACC1XQ12_MELAZ</name>
<comment type="caution">
    <text evidence="1">The sequence shown here is derived from an EMBL/GenBank/DDBJ whole genome shotgun (WGS) entry which is preliminary data.</text>
</comment>
<dbReference type="EMBL" id="CM051401">
    <property type="protein sequence ID" value="KAJ4713586.1"/>
    <property type="molecule type" value="Genomic_DNA"/>
</dbReference>
<accession>A0ACC1XQ12</accession>